<dbReference type="Pfam" id="PF00542">
    <property type="entry name" value="Ribosomal_L12"/>
    <property type="match status" value="1"/>
</dbReference>
<name>A0ABQ2JPR4_9SPHN</name>
<dbReference type="SUPFAM" id="SSF54736">
    <property type="entry name" value="ClpS-like"/>
    <property type="match status" value="1"/>
</dbReference>
<protein>
    <recommendedName>
        <fullName evidence="2">Large ribosomal subunit protein bL12 C-terminal domain-containing protein</fullName>
    </recommendedName>
</protein>
<evidence type="ECO:0000313" key="4">
    <source>
        <dbReference type="Proteomes" id="UP000605099"/>
    </source>
</evidence>
<evidence type="ECO:0000313" key="3">
    <source>
        <dbReference type="EMBL" id="GGN53570.1"/>
    </source>
</evidence>
<dbReference type="RefSeq" id="WP_188820479.1">
    <property type="nucleotide sequence ID" value="NZ_BMLK01000013.1"/>
</dbReference>
<dbReference type="Gene3D" id="3.30.1390.10">
    <property type="match status" value="1"/>
</dbReference>
<organism evidence="3 4">
    <name type="scientific">Novosphingobium indicum</name>
    <dbReference type="NCBI Taxonomy" id="462949"/>
    <lineage>
        <taxon>Bacteria</taxon>
        <taxon>Pseudomonadati</taxon>
        <taxon>Pseudomonadota</taxon>
        <taxon>Alphaproteobacteria</taxon>
        <taxon>Sphingomonadales</taxon>
        <taxon>Sphingomonadaceae</taxon>
        <taxon>Novosphingobium</taxon>
    </lineage>
</organism>
<keyword evidence="4" id="KW-1185">Reference proteome</keyword>
<dbReference type="InterPro" id="IPR014719">
    <property type="entry name" value="Ribosomal_bL12_C/ClpS-like"/>
</dbReference>
<evidence type="ECO:0000259" key="2">
    <source>
        <dbReference type="Pfam" id="PF00542"/>
    </source>
</evidence>
<sequence length="104" mass="11067">MMSVSWALVVMGAIAAFVLGWIAGRGSVDIRAGAGRPMRNYADLGPAIRTEIETAVADGRKIEAIKLMRDATGMGLKEAKEAVEAMDGRCFATATPPRRSRFPG</sequence>
<feature type="domain" description="Large ribosomal subunit protein bL12 C-terminal" evidence="2">
    <location>
        <begin position="57"/>
        <end position="87"/>
    </location>
</feature>
<evidence type="ECO:0000256" key="1">
    <source>
        <dbReference type="SAM" id="Phobius"/>
    </source>
</evidence>
<dbReference type="EMBL" id="BMLK01000013">
    <property type="protein sequence ID" value="GGN53570.1"/>
    <property type="molecule type" value="Genomic_DNA"/>
</dbReference>
<dbReference type="InterPro" id="IPR013823">
    <property type="entry name" value="Ribosomal_bL12_C"/>
</dbReference>
<dbReference type="Proteomes" id="UP000605099">
    <property type="component" value="Unassembled WGS sequence"/>
</dbReference>
<reference evidence="4" key="1">
    <citation type="journal article" date="2019" name="Int. J. Syst. Evol. Microbiol.">
        <title>The Global Catalogue of Microorganisms (GCM) 10K type strain sequencing project: providing services to taxonomists for standard genome sequencing and annotation.</title>
        <authorList>
            <consortium name="The Broad Institute Genomics Platform"/>
            <consortium name="The Broad Institute Genome Sequencing Center for Infectious Disease"/>
            <person name="Wu L."/>
            <person name="Ma J."/>
        </authorList>
    </citation>
    <scope>NUCLEOTIDE SEQUENCE [LARGE SCALE GENOMIC DNA]</scope>
    <source>
        <strain evidence="4">CGMCC 1.6784</strain>
    </source>
</reference>
<gene>
    <name evidence="3" type="ORF">GCM10011349_28270</name>
</gene>
<proteinExistence type="predicted"/>
<accession>A0ABQ2JPR4</accession>
<keyword evidence="1" id="KW-1133">Transmembrane helix</keyword>
<comment type="caution">
    <text evidence="3">The sequence shown here is derived from an EMBL/GenBank/DDBJ whole genome shotgun (WGS) entry which is preliminary data.</text>
</comment>
<keyword evidence="1" id="KW-0472">Membrane</keyword>
<keyword evidence="1" id="KW-0812">Transmembrane</keyword>
<feature type="transmembrane region" description="Helical" evidence="1">
    <location>
        <begin position="6"/>
        <end position="24"/>
    </location>
</feature>